<evidence type="ECO:0000256" key="1">
    <source>
        <dbReference type="SAM" id="MobiDB-lite"/>
    </source>
</evidence>
<name>A0A9W8HSQ2_9FUNG</name>
<proteinExistence type="predicted"/>
<dbReference type="Proteomes" id="UP001140172">
    <property type="component" value="Unassembled WGS sequence"/>
</dbReference>
<sequence length="625" mass="66029">MAFFGDHVTASIGAFLSQHLHGLETTIYADAEALEILSSSVVGGLIGVLQDSKGKLRARNIKPLSEHTQETLTVDDGPHVLVMLSGVAWMGQDTWRAVRKAVSRPTVKRCTLCIAVPEQLWPESAKLISKDLSGLKLPATRESVYEELRDAAGKGAECSVETYGLVAMAALGGGFALPSGGVALRGTFAQKSEWVETERVALGLASVVQELGLDARFYSMGSGAARRVARRSAAMPHVSGGRIATVVVLDRAADLAAIARHGGHMLDQIARAAEATGASLNMLLTRLRESGIGDSLALQTDRRSAVHAVEKSKSVSQLWTEAEGVAERGNWQEIQAAEKTMALVLSCESDPEAAWDHVLEAIPKISGDMVSSLEGLDPSSSTQIQHALVVCTPAPLMLVMAASILAPRKLGFPSTQREMAKRRLVADYLQVSGRESEHAGAQQWASWFTERVALLAEGKEQFDFGMECEMGVPYTPVLPKIADEVLSGRRMCVDLELAEHGGASGTTAGSLLKGLGRRFLSHRASAMSPGSPDTPGDTFASTTTSPGSSGSGFSSQHNQRAEDVASAAMGSDVVVFFVVGGVTVDETASIAAAAQRHSSGSRQRRVMVGSTGGFVSIGDAFGRNH</sequence>
<feature type="compositionally biased region" description="Low complexity" evidence="1">
    <location>
        <begin position="541"/>
        <end position="555"/>
    </location>
</feature>
<evidence type="ECO:0000313" key="3">
    <source>
        <dbReference type="Proteomes" id="UP001140172"/>
    </source>
</evidence>
<evidence type="ECO:0000313" key="2">
    <source>
        <dbReference type="EMBL" id="KAJ2787531.1"/>
    </source>
</evidence>
<gene>
    <name evidence="2" type="ORF">GGI15_000662</name>
</gene>
<keyword evidence="3" id="KW-1185">Reference proteome</keyword>
<dbReference type="OrthoDB" id="2228at2759"/>
<protein>
    <submittedName>
        <fullName evidence="2">Uncharacterized protein</fullName>
    </submittedName>
</protein>
<accession>A0A9W8HSQ2</accession>
<comment type="caution">
    <text evidence="2">The sequence shown here is derived from an EMBL/GenBank/DDBJ whole genome shotgun (WGS) entry which is preliminary data.</text>
</comment>
<dbReference type="AlphaFoldDB" id="A0A9W8HSQ2"/>
<reference evidence="2" key="1">
    <citation type="submission" date="2022-07" db="EMBL/GenBank/DDBJ databases">
        <title>Phylogenomic reconstructions and comparative analyses of Kickxellomycotina fungi.</title>
        <authorList>
            <person name="Reynolds N.K."/>
            <person name="Stajich J.E."/>
            <person name="Barry K."/>
            <person name="Grigoriev I.V."/>
            <person name="Crous P."/>
            <person name="Smith M.E."/>
        </authorList>
    </citation>
    <scope>NUCLEOTIDE SEQUENCE</scope>
    <source>
        <strain evidence="2">BCRC 34489</strain>
    </source>
</reference>
<organism evidence="2 3">
    <name type="scientific">Coemansia interrupta</name>
    <dbReference type="NCBI Taxonomy" id="1126814"/>
    <lineage>
        <taxon>Eukaryota</taxon>
        <taxon>Fungi</taxon>
        <taxon>Fungi incertae sedis</taxon>
        <taxon>Zoopagomycota</taxon>
        <taxon>Kickxellomycotina</taxon>
        <taxon>Kickxellomycetes</taxon>
        <taxon>Kickxellales</taxon>
        <taxon>Kickxellaceae</taxon>
        <taxon>Coemansia</taxon>
    </lineage>
</organism>
<feature type="region of interest" description="Disordered" evidence="1">
    <location>
        <begin position="524"/>
        <end position="559"/>
    </location>
</feature>
<dbReference type="EMBL" id="JANBUM010000020">
    <property type="protein sequence ID" value="KAJ2787531.1"/>
    <property type="molecule type" value="Genomic_DNA"/>
</dbReference>